<dbReference type="CDD" id="cd00195">
    <property type="entry name" value="UBCc_UEV"/>
    <property type="match status" value="1"/>
</dbReference>
<dbReference type="PROSITE" id="PS50127">
    <property type="entry name" value="UBC_2"/>
    <property type="match status" value="1"/>
</dbReference>
<dbReference type="Pfam" id="PF00179">
    <property type="entry name" value="UQ_con"/>
    <property type="match status" value="1"/>
</dbReference>
<dbReference type="OrthoDB" id="109543at2759"/>
<dbReference type="InterPro" id="IPR016135">
    <property type="entry name" value="UBQ-conjugating_enzyme/RWD"/>
</dbReference>
<organism evidence="3 4">
    <name type="scientific">Lachnellula subtilissima</name>
    <dbReference type="NCBI Taxonomy" id="602034"/>
    <lineage>
        <taxon>Eukaryota</taxon>
        <taxon>Fungi</taxon>
        <taxon>Dikarya</taxon>
        <taxon>Ascomycota</taxon>
        <taxon>Pezizomycotina</taxon>
        <taxon>Leotiomycetes</taxon>
        <taxon>Helotiales</taxon>
        <taxon>Lachnaceae</taxon>
        <taxon>Lachnellula</taxon>
    </lineage>
</organism>
<sequence length="527" mass="58391">MASSLRKRLLQDIAELQSKPYPNITLHVRDDDITAACLILNVEEGYGPMHLTVVFPPNYPLSPPTIQMDSNVKHPNIYGSYICASILNTTEGYTPAYTLKGIAIQLLSFFSSEKIEQSDGGRDRNGRYAVVNLSSYRNTQQYILDTCVCEKCNFGVAGSRTGNVPTTRSIVNSSGTPGLGVGRWPTPCESTLLRKERVGGESKISPAVVQSPAKAPRAKAPFGIQDAQIPEEIILMFCESLETEDLMAFAEAWDRVGVVMTKYDVIRTRELQCFCLKKDYGARDIKLGVGVMITQKGKVGFFESEFDLLSQEGYKVHQIRCSVQGVPFQHWLPLPISYGHWRKVQGDVSRSLSTLAVQARLGSVPLVQVIYHFMNDVVVKLNRQASDTPPEPSYRYLDPAKSTLTHASEKAIESYFHLFHLLLCLATSQPEIIKAANKTLTAFIAGQTSKTACPNLGHLLVASLISDVEMTPAVLKSIIKETITRNVVWTLDPTGSNMPDLAYLEPSPVSRYRLQRTFAASKTSYRL</sequence>
<proteinExistence type="predicted"/>
<dbReference type="SMART" id="SM00212">
    <property type="entry name" value="UBCc"/>
    <property type="match status" value="1"/>
</dbReference>
<accession>A0A8H8RP74</accession>
<name>A0A8H8RP74_9HELO</name>
<dbReference type="SUPFAM" id="SSF54495">
    <property type="entry name" value="UBC-like"/>
    <property type="match status" value="1"/>
</dbReference>
<keyword evidence="4" id="KW-1185">Reference proteome</keyword>
<protein>
    <submittedName>
        <fullName evidence="3">Ubiquitin-conjugating enzyme E2</fullName>
    </submittedName>
</protein>
<evidence type="ECO:0000313" key="3">
    <source>
        <dbReference type="EMBL" id="TVY38619.1"/>
    </source>
</evidence>
<gene>
    <name evidence="3" type="primary">UBC2</name>
    <name evidence="3" type="ORF">LSUB1_G005428</name>
</gene>
<dbReference type="PANTHER" id="PTHR24067">
    <property type="entry name" value="UBIQUITIN-CONJUGATING ENZYME E2"/>
    <property type="match status" value="1"/>
</dbReference>
<evidence type="ECO:0000259" key="2">
    <source>
        <dbReference type="PROSITE" id="PS50127"/>
    </source>
</evidence>
<dbReference type="Proteomes" id="UP000462212">
    <property type="component" value="Unassembled WGS sequence"/>
</dbReference>
<evidence type="ECO:0000256" key="1">
    <source>
        <dbReference type="ARBA" id="ARBA00022786"/>
    </source>
</evidence>
<dbReference type="Gene3D" id="3.10.110.10">
    <property type="entry name" value="Ubiquitin Conjugating Enzyme"/>
    <property type="match status" value="1"/>
</dbReference>
<keyword evidence="1" id="KW-0833">Ubl conjugation pathway</keyword>
<comment type="caution">
    <text evidence="3">The sequence shown here is derived from an EMBL/GenBank/DDBJ whole genome shotgun (WGS) entry which is preliminary data.</text>
</comment>
<evidence type="ECO:0000313" key="4">
    <source>
        <dbReference type="Proteomes" id="UP000462212"/>
    </source>
</evidence>
<feature type="non-terminal residue" evidence="3">
    <location>
        <position position="527"/>
    </location>
</feature>
<dbReference type="InterPro" id="IPR000608">
    <property type="entry name" value="UBC"/>
</dbReference>
<reference evidence="3 4" key="1">
    <citation type="submission" date="2018-05" db="EMBL/GenBank/DDBJ databases">
        <title>Genome sequencing and assembly of the regulated plant pathogen Lachnellula willkommii and related sister species for the development of diagnostic species identification markers.</title>
        <authorList>
            <person name="Giroux E."/>
            <person name="Bilodeau G."/>
        </authorList>
    </citation>
    <scope>NUCLEOTIDE SEQUENCE [LARGE SCALE GENOMIC DNA]</scope>
    <source>
        <strain evidence="3 4">CBS 197.66</strain>
    </source>
</reference>
<dbReference type="EMBL" id="QGMJ01000272">
    <property type="protein sequence ID" value="TVY38619.1"/>
    <property type="molecule type" value="Genomic_DNA"/>
</dbReference>
<feature type="domain" description="UBC core" evidence="2">
    <location>
        <begin position="4"/>
        <end position="149"/>
    </location>
</feature>
<dbReference type="InterPro" id="IPR050113">
    <property type="entry name" value="Ub_conjugating_enzyme"/>
</dbReference>
<dbReference type="AlphaFoldDB" id="A0A8H8RP74"/>